<reference evidence="3" key="2">
    <citation type="submission" date="2015-01" db="EMBL/GenBank/DDBJ databases">
        <title>Evolutionary Origins and Diversification of the Mycorrhizal Mutualists.</title>
        <authorList>
            <consortium name="DOE Joint Genome Institute"/>
            <consortium name="Mycorrhizal Genomics Consortium"/>
            <person name="Kohler A."/>
            <person name="Kuo A."/>
            <person name="Nagy L.G."/>
            <person name="Floudas D."/>
            <person name="Copeland A."/>
            <person name="Barry K.W."/>
            <person name="Cichocki N."/>
            <person name="Veneault-Fourrey C."/>
            <person name="LaButti K."/>
            <person name="Lindquist E.A."/>
            <person name="Lipzen A."/>
            <person name="Lundell T."/>
            <person name="Morin E."/>
            <person name="Murat C."/>
            <person name="Riley R."/>
            <person name="Ohm R."/>
            <person name="Sun H."/>
            <person name="Tunlid A."/>
            <person name="Henrissat B."/>
            <person name="Grigoriev I.V."/>
            <person name="Hibbett D.S."/>
            <person name="Martin F."/>
        </authorList>
    </citation>
    <scope>NUCLEOTIDE SEQUENCE [LARGE SCALE GENOMIC DNA]</scope>
    <source>
        <strain evidence="3">MUT 4182</strain>
    </source>
</reference>
<gene>
    <name evidence="2" type="ORF">M407DRAFT_18964</name>
</gene>
<dbReference type="EMBL" id="KN822957">
    <property type="protein sequence ID" value="KIO32160.1"/>
    <property type="molecule type" value="Genomic_DNA"/>
</dbReference>
<dbReference type="HOGENOM" id="CLU_028134_0_0_1"/>
<dbReference type="Proteomes" id="UP000054248">
    <property type="component" value="Unassembled WGS sequence"/>
</dbReference>
<organism evidence="2 3">
    <name type="scientific">Tulasnella calospora MUT 4182</name>
    <dbReference type="NCBI Taxonomy" id="1051891"/>
    <lineage>
        <taxon>Eukaryota</taxon>
        <taxon>Fungi</taxon>
        <taxon>Dikarya</taxon>
        <taxon>Basidiomycota</taxon>
        <taxon>Agaricomycotina</taxon>
        <taxon>Agaricomycetes</taxon>
        <taxon>Cantharellales</taxon>
        <taxon>Tulasnellaceae</taxon>
        <taxon>Tulasnella</taxon>
    </lineage>
</organism>
<accession>A0A0C3QIZ9</accession>
<evidence type="ECO:0000313" key="3">
    <source>
        <dbReference type="Proteomes" id="UP000054248"/>
    </source>
</evidence>
<proteinExistence type="predicted"/>
<feature type="compositionally biased region" description="Low complexity" evidence="1">
    <location>
        <begin position="218"/>
        <end position="227"/>
    </location>
</feature>
<sequence length="379" mass="42613">MPPSRSYETSNLVFFTYKRRKVVFVRPATHEDALNLARKTFSALTDVPPEKIAIWARLANRREEWVTPEAWLTVTNGVKHFTVEVLEDKVKEEEIKVKIEKEEDDDVKMPFHMLPPSGSSARGTVWKPARKPVIYLYSPTAINAKVRLSLIPQWKFSAVYPQPTEGSFKEGKSAQMVEWDVVVNPSGTISTKGISTEVAYLFWEAETEPSDNLPDSPPASRSSSPLPINNTKAPYARASFIPGTTRCSPIDSVVLSAQEVPPYLEKTLLALGLHTEARTSFITYWLPSLLKHEHLALRFIPQADFEAAAPLDIDPKPDVVTRVFMIFEGIPADRLPDWEEACERSLADVGFWKGVVGVEDARQSDKSLFRVLEWGGMEV</sequence>
<feature type="region of interest" description="Disordered" evidence="1">
    <location>
        <begin position="209"/>
        <end position="229"/>
    </location>
</feature>
<dbReference type="STRING" id="1051891.A0A0C3QIZ9"/>
<evidence type="ECO:0000313" key="2">
    <source>
        <dbReference type="EMBL" id="KIO32160.1"/>
    </source>
</evidence>
<evidence type="ECO:0000256" key="1">
    <source>
        <dbReference type="SAM" id="MobiDB-lite"/>
    </source>
</evidence>
<keyword evidence="3" id="KW-1185">Reference proteome</keyword>
<dbReference type="OrthoDB" id="428577at2759"/>
<protein>
    <submittedName>
        <fullName evidence="2">Uncharacterized protein</fullName>
    </submittedName>
</protein>
<name>A0A0C3QIZ9_9AGAM</name>
<dbReference type="AlphaFoldDB" id="A0A0C3QIZ9"/>
<reference evidence="2 3" key="1">
    <citation type="submission" date="2014-04" db="EMBL/GenBank/DDBJ databases">
        <authorList>
            <consortium name="DOE Joint Genome Institute"/>
            <person name="Kuo A."/>
            <person name="Girlanda M."/>
            <person name="Perotto S."/>
            <person name="Kohler A."/>
            <person name="Nagy L.G."/>
            <person name="Floudas D."/>
            <person name="Copeland A."/>
            <person name="Barry K.W."/>
            <person name="Cichocki N."/>
            <person name="Veneault-Fourrey C."/>
            <person name="LaButti K."/>
            <person name="Lindquist E.A."/>
            <person name="Lipzen A."/>
            <person name="Lundell T."/>
            <person name="Morin E."/>
            <person name="Murat C."/>
            <person name="Sun H."/>
            <person name="Tunlid A."/>
            <person name="Henrissat B."/>
            <person name="Grigoriev I.V."/>
            <person name="Hibbett D.S."/>
            <person name="Martin F."/>
            <person name="Nordberg H.P."/>
            <person name="Cantor M.N."/>
            <person name="Hua S.X."/>
        </authorList>
    </citation>
    <scope>NUCLEOTIDE SEQUENCE [LARGE SCALE GENOMIC DNA]</scope>
    <source>
        <strain evidence="2 3">MUT 4182</strain>
    </source>
</reference>